<evidence type="ECO:0000256" key="1">
    <source>
        <dbReference type="SAM" id="Phobius"/>
    </source>
</evidence>
<keyword evidence="1" id="KW-0472">Membrane</keyword>
<dbReference type="AlphaFoldDB" id="A0AAD7EPV8"/>
<feature type="transmembrane region" description="Helical" evidence="1">
    <location>
        <begin position="123"/>
        <end position="144"/>
    </location>
</feature>
<organism evidence="2 3">
    <name type="scientific">Mycena albidolilacea</name>
    <dbReference type="NCBI Taxonomy" id="1033008"/>
    <lineage>
        <taxon>Eukaryota</taxon>
        <taxon>Fungi</taxon>
        <taxon>Dikarya</taxon>
        <taxon>Basidiomycota</taxon>
        <taxon>Agaricomycotina</taxon>
        <taxon>Agaricomycetes</taxon>
        <taxon>Agaricomycetidae</taxon>
        <taxon>Agaricales</taxon>
        <taxon>Marasmiineae</taxon>
        <taxon>Mycenaceae</taxon>
        <taxon>Mycena</taxon>
    </lineage>
</organism>
<keyword evidence="3" id="KW-1185">Reference proteome</keyword>
<feature type="transmembrane region" description="Helical" evidence="1">
    <location>
        <begin position="39"/>
        <end position="60"/>
    </location>
</feature>
<dbReference type="EMBL" id="JARIHO010000021">
    <property type="protein sequence ID" value="KAJ7346214.1"/>
    <property type="molecule type" value="Genomic_DNA"/>
</dbReference>
<dbReference type="Proteomes" id="UP001218218">
    <property type="component" value="Unassembled WGS sequence"/>
</dbReference>
<reference evidence="2" key="1">
    <citation type="submission" date="2023-03" db="EMBL/GenBank/DDBJ databases">
        <title>Massive genome expansion in bonnet fungi (Mycena s.s.) driven by repeated elements and novel gene families across ecological guilds.</title>
        <authorList>
            <consortium name="Lawrence Berkeley National Laboratory"/>
            <person name="Harder C.B."/>
            <person name="Miyauchi S."/>
            <person name="Viragh M."/>
            <person name="Kuo A."/>
            <person name="Thoen E."/>
            <person name="Andreopoulos B."/>
            <person name="Lu D."/>
            <person name="Skrede I."/>
            <person name="Drula E."/>
            <person name="Henrissat B."/>
            <person name="Morin E."/>
            <person name="Kohler A."/>
            <person name="Barry K."/>
            <person name="LaButti K."/>
            <person name="Morin E."/>
            <person name="Salamov A."/>
            <person name="Lipzen A."/>
            <person name="Mereny Z."/>
            <person name="Hegedus B."/>
            <person name="Baldrian P."/>
            <person name="Stursova M."/>
            <person name="Weitz H."/>
            <person name="Taylor A."/>
            <person name="Grigoriev I.V."/>
            <person name="Nagy L.G."/>
            <person name="Martin F."/>
            <person name="Kauserud H."/>
        </authorList>
    </citation>
    <scope>NUCLEOTIDE SEQUENCE</scope>
    <source>
        <strain evidence="2">CBHHK002</strain>
    </source>
</reference>
<accession>A0AAD7EPV8</accession>
<evidence type="ECO:0000313" key="2">
    <source>
        <dbReference type="EMBL" id="KAJ7346214.1"/>
    </source>
</evidence>
<proteinExistence type="predicted"/>
<sequence length="309" mass="35119">MSPRLLMIISPGLLVLGIFLSEVILMLRTWALWDRRRMVLIWLIILGTCTLVASIVTTQLELESLDYITTTGVGCTLAKASSIIIFSYLSVTILETMVLTAVRAYRDLRYSRLPWLIQLYRDGILFFIYLLMISLANILVPILAPSMFSNWLASPQRVLHSVLCSRVLLHIRAPPSHHMSFPADRHENWTTRDPRNNEAKQMPLIVGSVMIPYLMRLTGRSTSEVERQAALTRLLSTMIDEVKTPITVYLAGRGILGLMRELCWAGEWDDFGVSCCQTHIDTVVLEDEGHFSLFSSKEFSDALEKSWKL</sequence>
<protein>
    <submittedName>
        <fullName evidence="2">Uncharacterized protein</fullName>
    </submittedName>
</protein>
<feature type="transmembrane region" description="Helical" evidence="1">
    <location>
        <begin position="80"/>
        <end position="102"/>
    </location>
</feature>
<feature type="transmembrane region" description="Helical" evidence="1">
    <location>
        <begin position="6"/>
        <end position="27"/>
    </location>
</feature>
<keyword evidence="1" id="KW-0812">Transmembrane</keyword>
<gene>
    <name evidence="2" type="ORF">DFH08DRAFT_961659</name>
</gene>
<keyword evidence="1" id="KW-1133">Transmembrane helix</keyword>
<name>A0AAD7EPV8_9AGAR</name>
<evidence type="ECO:0000313" key="3">
    <source>
        <dbReference type="Proteomes" id="UP001218218"/>
    </source>
</evidence>
<comment type="caution">
    <text evidence="2">The sequence shown here is derived from an EMBL/GenBank/DDBJ whole genome shotgun (WGS) entry which is preliminary data.</text>
</comment>